<feature type="transmembrane region" description="Helical" evidence="5">
    <location>
        <begin position="31"/>
        <end position="55"/>
    </location>
</feature>
<protein>
    <submittedName>
        <fullName evidence="7">Inorganic phosphate cotransporter isoform X1</fullName>
    </submittedName>
</protein>
<dbReference type="Proteomes" id="UP001652740">
    <property type="component" value="Unplaced"/>
</dbReference>
<dbReference type="Gene3D" id="1.20.1250.20">
    <property type="entry name" value="MFS general substrate transporter like domains"/>
    <property type="match status" value="2"/>
</dbReference>
<evidence type="ECO:0000256" key="4">
    <source>
        <dbReference type="ARBA" id="ARBA00023136"/>
    </source>
</evidence>
<dbReference type="InterPro" id="IPR050382">
    <property type="entry name" value="MFS_Na/Anion_cotransporter"/>
</dbReference>
<evidence type="ECO:0000256" key="1">
    <source>
        <dbReference type="ARBA" id="ARBA00004141"/>
    </source>
</evidence>
<keyword evidence="6" id="KW-1185">Reference proteome</keyword>
<dbReference type="InterPro" id="IPR036259">
    <property type="entry name" value="MFS_trans_sf"/>
</dbReference>
<evidence type="ECO:0000256" key="3">
    <source>
        <dbReference type="ARBA" id="ARBA00022989"/>
    </source>
</evidence>
<dbReference type="GeneID" id="113512719"/>
<dbReference type="RefSeq" id="XP_052747645.1">
    <property type="nucleotide sequence ID" value="XM_052891685.1"/>
</dbReference>
<dbReference type="PANTHER" id="PTHR11662">
    <property type="entry name" value="SOLUTE CARRIER FAMILY 17"/>
    <property type="match status" value="1"/>
</dbReference>
<sequence length="507" mass="57561">MDVELIKYQNADDVPRNRNYKFRIGIRHIQLLYMFLICGAMGVLRVSPGVAMLAVTDTSRINDTYIQIKNWDRKTQGVVLYSFFMGYAIMLVPGELFLKRIGGKYTLAVALLLNGGLCVAMPTVINKGNVLAVSGMHLFMGMSQACVSPANRALLDKWLPPHERSLFGRIIFMGLLLGMILALPVIGIISEARLGWELIYYSLAMMAFSIGAICILLTANSPNKHQAVGDTEKEYIAVAKNNMEKIVMENKERKYQNTNGNITSPPIPWCQILKTSQFWKLAFSHVSSNTVFVFCLSDMPLYLQNFYPTLRENTSWMAIFYTMWLLMELLGMIASYIYNHFFRWNEIPFRIVFSFSFIGITCGLPILPYLIPDWNITAMITLMTILASLSVQTHAVMKNVKEMRDMDPGTVLMLTSTIASLAGACIPLLTGFIIVDKMNMHRWRYLFFTLMTIVLFCQAAYFILASCSKVSSRNRVKRGYHLTGYDNSSELLEIKSNHKTEHEAEKI</sequence>
<feature type="transmembrane region" description="Helical" evidence="5">
    <location>
        <begin position="166"/>
        <end position="186"/>
    </location>
</feature>
<evidence type="ECO:0000313" key="6">
    <source>
        <dbReference type="Proteomes" id="UP001652740"/>
    </source>
</evidence>
<feature type="transmembrane region" description="Helical" evidence="5">
    <location>
        <begin position="409"/>
        <end position="434"/>
    </location>
</feature>
<feature type="transmembrane region" description="Helical" evidence="5">
    <location>
        <begin position="351"/>
        <end position="370"/>
    </location>
</feature>
<organism evidence="6 7">
    <name type="scientific">Galleria mellonella</name>
    <name type="common">Greater wax moth</name>
    <dbReference type="NCBI Taxonomy" id="7137"/>
    <lineage>
        <taxon>Eukaryota</taxon>
        <taxon>Metazoa</taxon>
        <taxon>Ecdysozoa</taxon>
        <taxon>Arthropoda</taxon>
        <taxon>Hexapoda</taxon>
        <taxon>Insecta</taxon>
        <taxon>Pterygota</taxon>
        <taxon>Neoptera</taxon>
        <taxon>Endopterygota</taxon>
        <taxon>Lepidoptera</taxon>
        <taxon>Glossata</taxon>
        <taxon>Ditrysia</taxon>
        <taxon>Pyraloidea</taxon>
        <taxon>Pyralidae</taxon>
        <taxon>Galleriinae</taxon>
        <taxon>Galleria</taxon>
    </lineage>
</organism>
<dbReference type="PANTHER" id="PTHR11662:SF399">
    <property type="entry name" value="FI19708P1-RELATED"/>
    <property type="match status" value="1"/>
</dbReference>
<evidence type="ECO:0000256" key="5">
    <source>
        <dbReference type="SAM" id="Phobius"/>
    </source>
</evidence>
<evidence type="ECO:0000256" key="2">
    <source>
        <dbReference type="ARBA" id="ARBA00022692"/>
    </source>
</evidence>
<keyword evidence="4 5" id="KW-0472">Membrane</keyword>
<evidence type="ECO:0000313" key="7">
    <source>
        <dbReference type="RefSeq" id="XP_052747645.1"/>
    </source>
</evidence>
<proteinExistence type="predicted"/>
<feature type="transmembrane region" description="Helical" evidence="5">
    <location>
        <begin position="78"/>
        <end position="98"/>
    </location>
</feature>
<feature type="transmembrane region" description="Helical" evidence="5">
    <location>
        <begin position="315"/>
        <end position="339"/>
    </location>
</feature>
<accession>A0ABM3M9C8</accession>
<keyword evidence="3 5" id="KW-1133">Transmembrane helix</keyword>
<dbReference type="Pfam" id="PF07690">
    <property type="entry name" value="MFS_1"/>
    <property type="match status" value="1"/>
</dbReference>
<name>A0ABM3M9C8_GALME</name>
<gene>
    <name evidence="7" type="primary">LOC113512719</name>
</gene>
<feature type="transmembrane region" description="Helical" evidence="5">
    <location>
        <begin position="376"/>
        <end position="397"/>
    </location>
</feature>
<dbReference type="SUPFAM" id="SSF103473">
    <property type="entry name" value="MFS general substrate transporter"/>
    <property type="match status" value="1"/>
</dbReference>
<feature type="transmembrane region" description="Helical" evidence="5">
    <location>
        <begin position="446"/>
        <end position="467"/>
    </location>
</feature>
<dbReference type="InterPro" id="IPR011701">
    <property type="entry name" value="MFS"/>
</dbReference>
<feature type="transmembrane region" description="Helical" evidence="5">
    <location>
        <begin position="198"/>
        <end position="219"/>
    </location>
</feature>
<feature type="transmembrane region" description="Helical" evidence="5">
    <location>
        <begin position="105"/>
        <end position="125"/>
    </location>
</feature>
<reference evidence="7" key="1">
    <citation type="submission" date="2025-08" db="UniProtKB">
        <authorList>
            <consortium name="RefSeq"/>
        </authorList>
    </citation>
    <scope>IDENTIFICATION</scope>
    <source>
        <tissue evidence="7">Whole larvae</tissue>
    </source>
</reference>
<comment type="subcellular location">
    <subcellularLocation>
        <location evidence="1">Membrane</location>
        <topology evidence="1">Multi-pass membrane protein</topology>
    </subcellularLocation>
</comment>
<keyword evidence="2 5" id="KW-0812">Transmembrane</keyword>